<dbReference type="GO" id="GO:0008417">
    <property type="term" value="F:fucosyltransferase activity"/>
    <property type="evidence" value="ECO:0007669"/>
    <property type="project" value="InterPro"/>
</dbReference>
<evidence type="ECO:0000313" key="16">
    <source>
        <dbReference type="EMBL" id="CAF1458802.1"/>
    </source>
</evidence>
<evidence type="ECO:0000313" key="19">
    <source>
        <dbReference type="EMBL" id="CAF4361942.1"/>
    </source>
</evidence>
<comment type="similarity">
    <text evidence="3 12">Belongs to the glycosyltransferase 10 family.</text>
</comment>
<dbReference type="InterPro" id="IPR038577">
    <property type="entry name" value="GT10-like_C_sf"/>
</dbReference>
<evidence type="ECO:0000256" key="11">
    <source>
        <dbReference type="ARBA" id="ARBA00023180"/>
    </source>
</evidence>
<evidence type="ECO:0000256" key="10">
    <source>
        <dbReference type="ARBA" id="ARBA00023136"/>
    </source>
</evidence>
<keyword evidence="20" id="KW-1185">Reference proteome</keyword>
<dbReference type="EMBL" id="CAJNOQ010022363">
    <property type="protein sequence ID" value="CAF1500135.1"/>
    <property type="molecule type" value="Genomic_DNA"/>
</dbReference>
<organism evidence="17 20">
    <name type="scientific">Didymodactylos carnosus</name>
    <dbReference type="NCBI Taxonomy" id="1234261"/>
    <lineage>
        <taxon>Eukaryota</taxon>
        <taxon>Metazoa</taxon>
        <taxon>Spiralia</taxon>
        <taxon>Gnathifera</taxon>
        <taxon>Rotifera</taxon>
        <taxon>Eurotatoria</taxon>
        <taxon>Bdelloidea</taxon>
        <taxon>Philodinida</taxon>
        <taxon>Philodinidae</taxon>
        <taxon>Didymodactylos</taxon>
    </lineage>
</organism>
<accession>A0A815T3K0</accession>
<keyword evidence="11" id="KW-0325">Glycoprotein</keyword>
<dbReference type="UniPathway" id="UPA00378"/>
<evidence type="ECO:0000259" key="15">
    <source>
        <dbReference type="Pfam" id="PF17039"/>
    </source>
</evidence>
<comment type="caution">
    <text evidence="17">The sequence shown here is derived from an EMBL/GenBank/DDBJ whole genome shotgun (WGS) entry which is preliminary data.</text>
</comment>
<evidence type="ECO:0000256" key="8">
    <source>
        <dbReference type="ARBA" id="ARBA00022989"/>
    </source>
</evidence>
<keyword evidence="5 12" id="KW-0808">Transferase</keyword>
<evidence type="ECO:0000256" key="5">
    <source>
        <dbReference type="ARBA" id="ARBA00022679"/>
    </source>
</evidence>
<feature type="chain" id="PRO_5035608536" description="Fucosyltransferase" evidence="13">
    <location>
        <begin position="27"/>
        <end position="403"/>
    </location>
</feature>
<dbReference type="Proteomes" id="UP000663829">
    <property type="component" value="Unassembled WGS sequence"/>
</dbReference>
<feature type="domain" description="Fucosyltransferase C-terminal" evidence="14">
    <location>
        <begin position="218"/>
        <end position="396"/>
    </location>
</feature>
<evidence type="ECO:0000256" key="2">
    <source>
        <dbReference type="ARBA" id="ARBA00004922"/>
    </source>
</evidence>
<dbReference type="GO" id="GO:0032580">
    <property type="term" value="C:Golgi cisterna membrane"/>
    <property type="evidence" value="ECO:0007669"/>
    <property type="project" value="UniProtKB-SubCell"/>
</dbReference>
<keyword evidence="10" id="KW-0472">Membrane</keyword>
<evidence type="ECO:0000256" key="13">
    <source>
        <dbReference type="SAM" id="SignalP"/>
    </source>
</evidence>
<proteinExistence type="inferred from homology"/>
<dbReference type="Pfam" id="PF00852">
    <property type="entry name" value="Glyco_transf_10"/>
    <property type="match status" value="1"/>
</dbReference>
<keyword evidence="8" id="KW-1133">Transmembrane helix</keyword>
<dbReference type="InterPro" id="IPR055270">
    <property type="entry name" value="Glyco_tran_10_C"/>
</dbReference>
<comment type="subcellular location">
    <subcellularLocation>
        <location evidence="1">Golgi apparatus membrane</location>
        <topology evidence="1">Single-pass type II membrane protein</topology>
    </subcellularLocation>
    <subcellularLocation>
        <location evidence="12">Golgi apparatus</location>
        <location evidence="12">Golgi stack membrane</location>
        <topology evidence="12">Single-pass type II membrane protein</topology>
    </subcellularLocation>
</comment>
<feature type="signal peptide" evidence="13">
    <location>
        <begin position="1"/>
        <end position="26"/>
    </location>
</feature>
<dbReference type="PANTHER" id="PTHR48438:SF1">
    <property type="entry name" value="ALPHA-(1,3)-FUCOSYLTRANSFERASE C-RELATED"/>
    <property type="match status" value="1"/>
</dbReference>
<reference evidence="17" key="1">
    <citation type="submission" date="2021-02" db="EMBL/GenBank/DDBJ databases">
        <authorList>
            <person name="Nowell W R."/>
        </authorList>
    </citation>
    <scope>NUCLEOTIDE SEQUENCE</scope>
</reference>
<feature type="domain" description="Fucosyltransferase N-terminal" evidence="15">
    <location>
        <begin position="90"/>
        <end position="191"/>
    </location>
</feature>
<evidence type="ECO:0000256" key="4">
    <source>
        <dbReference type="ARBA" id="ARBA00022676"/>
    </source>
</evidence>
<protein>
    <recommendedName>
        <fullName evidence="12">Fucosyltransferase</fullName>
        <ecNumber evidence="12">2.4.1.-</ecNumber>
    </recommendedName>
</protein>
<evidence type="ECO:0000256" key="3">
    <source>
        <dbReference type="ARBA" id="ARBA00008919"/>
    </source>
</evidence>
<dbReference type="PANTHER" id="PTHR48438">
    <property type="entry name" value="ALPHA-(1,3)-FUCOSYLTRANSFERASE C-RELATED"/>
    <property type="match status" value="1"/>
</dbReference>
<dbReference type="AlphaFoldDB" id="A0A815T3K0"/>
<evidence type="ECO:0000256" key="12">
    <source>
        <dbReference type="RuleBase" id="RU003832"/>
    </source>
</evidence>
<gene>
    <name evidence="17" type="ORF">GPM918_LOCUS36644</name>
    <name evidence="16" type="ORF">OVA965_LOCUS35153</name>
    <name evidence="19" type="ORF">SRO942_LOCUS37389</name>
    <name evidence="18" type="ORF">TMI583_LOCUS36115</name>
</gene>
<keyword evidence="6 12" id="KW-0812">Transmembrane</keyword>
<name>A0A815T3K0_9BILA</name>
<evidence type="ECO:0000256" key="9">
    <source>
        <dbReference type="ARBA" id="ARBA00023034"/>
    </source>
</evidence>
<dbReference type="Gene3D" id="3.40.50.11660">
    <property type="entry name" value="Glycosyl transferase family 10, C-terminal domain"/>
    <property type="match status" value="1"/>
</dbReference>
<dbReference type="Pfam" id="PF17039">
    <property type="entry name" value="Glyco_tran_10_N"/>
    <property type="match status" value="1"/>
</dbReference>
<evidence type="ECO:0000313" key="17">
    <source>
        <dbReference type="EMBL" id="CAF1500135.1"/>
    </source>
</evidence>
<sequence>MKRIVKRLVFIISLLLFLYFWTKKSQQNDFKSFNFSSVIYPSPYDDKTTLIRYFEKTQQLIIDEEKVSIAKNHKIVIANSRSIPDSRFLLLEYTKIFGQEKFCSKSSLDIFSKQCPYQNCDYTCNHSRLNEAQLVLFHKYDVKKEQMPTKRNIDQVWLLWHDEPLFLVSHDFNQYLFNWTTSYIFNSEISFGAYGLTLLRNDNTDIDFEQWINEQYEKRLNQASWFVTNCGAKRRLDYYYRLRQYFPIIVHGTCVDKQNFSSCPRFSSCETDQLKSTKFYLAFESQTCKDYITEKFWRALKYGTIPIALGPLMKQSYERIAPPNSFIYVGDYETPQLLAQHLYEIVKNKNIFRKYHLWRKYYWTGYSAQDNEQYRFCEVCYKLNTVNSHIYYTNIHEFFSDQC</sequence>
<dbReference type="GO" id="GO:0000139">
    <property type="term" value="C:Golgi membrane"/>
    <property type="evidence" value="ECO:0007669"/>
    <property type="project" value="UniProtKB-SubCell"/>
</dbReference>
<dbReference type="EMBL" id="CAJOBA010052210">
    <property type="protein sequence ID" value="CAF4252567.1"/>
    <property type="molecule type" value="Genomic_DNA"/>
</dbReference>
<dbReference type="OrthoDB" id="427096at2759"/>
<dbReference type="InterPro" id="IPR031481">
    <property type="entry name" value="Glyco_tran_10_N"/>
</dbReference>
<evidence type="ECO:0000313" key="20">
    <source>
        <dbReference type="Proteomes" id="UP000663829"/>
    </source>
</evidence>
<comment type="pathway">
    <text evidence="2">Protein modification; protein glycosylation.</text>
</comment>
<dbReference type="EMBL" id="CAJNOK010030339">
    <property type="protein sequence ID" value="CAF1458802.1"/>
    <property type="molecule type" value="Genomic_DNA"/>
</dbReference>
<evidence type="ECO:0000256" key="6">
    <source>
        <dbReference type="ARBA" id="ARBA00022692"/>
    </source>
</evidence>
<dbReference type="EMBL" id="CAJOBC010087878">
    <property type="protein sequence ID" value="CAF4361942.1"/>
    <property type="molecule type" value="Genomic_DNA"/>
</dbReference>
<keyword evidence="9 12" id="KW-0333">Golgi apparatus</keyword>
<evidence type="ECO:0000259" key="14">
    <source>
        <dbReference type="Pfam" id="PF00852"/>
    </source>
</evidence>
<dbReference type="SUPFAM" id="SSF53756">
    <property type="entry name" value="UDP-Glycosyltransferase/glycogen phosphorylase"/>
    <property type="match status" value="1"/>
</dbReference>
<dbReference type="Proteomes" id="UP000682733">
    <property type="component" value="Unassembled WGS sequence"/>
</dbReference>
<dbReference type="InterPro" id="IPR001503">
    <property type="entry name" value="Glyco_trans_10"/>
</dbReference>
<dbReference type="EC" id="2.4.1.-" evidence="12"/>
<keyword evidence="7" id="KW-0735">Signal-anchor</keyword>
<evidence type="ECO:0000313" key="18">
    <source>
        <dbReference type="EMBL" id="CAF4252567.1"/>
    </source>
</evidence>
<dbReference type="Proteomes" id="UP000677228">
    <property type="component" value="Unassembled WGS sequence"/>
</dbReference>
<dbReference type="Proteomes" id="UP000681722">
    <property type="component" value="Unassembled WGS sequence"/>
</dbReference>
<keyword evidence="4 12" id="KW-0328">Glycosyltransferase</keyword>
<evidence type="ECO:0000256" key="1">
    <source>
        <dbReference type="ARBA" id="ARBA00004323"/>
    </source>
</evidence>
<evidence type="ECO:0000256" key="7">
    <source>
        <dbReference type="ARBA" id="ARBA00022968"/>
    </source>
</evidence>
<keyword evidence="13" id="KW-0732">Signal</keyword>